<evidence type="ECO:0000313" key="7">
    <source>
        <dbReference type="Proteomes" id="UP000753961"/>
    </source>
</evidence>
<accession>A0A953HP92</accession>
<dbReference type="Gene3D" id="3.40.190.10">
    <property type="entry name" value="Periplasmic binding protein-like II"/>
    <property type="match status" value="1"/>
</dbReference>
<dbReference type="PANTHER" id="PTHR30290:SF9">
    <property type="entry name" value="OLIGOPEPTIDE-BINDING PROTEIN APPA"/>
    <property type="match status" value="1"/>
</dbReference>
<keyword evidence="2" id="KW-0813">Transport</keyword>
<dbReference type="PIRSF" id="PIRSF002741">
    <property type="entry name" value="MppA"/>
    <property type="match status" value="1"/>
</dbReference>
<evidence type="ECO:0000256" key="3">
    <source>
        <dbReference type="ARBA" id="ARBA00022729"/>
    </source>
</evidence>
<dbReference type="InterPro" id="IPR000914">
    <property type="entry name" value="SBP_5_dom"/>
</dbReference>
<comment type="similarity">
    <text evidence="1">Belongs to the bacterial solute-binding protein 5 family.</text>
</comment>
<dbReference type="Pfam" id="PF00496">
    <property type="entry name" value="SBP_bac_5"/>
    <property type="match status" value="1"/>
</dbReference>
<organism evidence="6 7">
    <name type="scientific">Membranihabitans marinus</name>
    <dbReference type="NCBI Taxonomy" id="1227546"/>
    <lineage>
        <taxon>Bacteria</taxon>
        <taxon>Pseudomonadati</taxon>
        <taxon>Bacteroidota</taxon>
        <taxon>Saprospiria</taxon>
        <taxon>Saprospirales</taxon>
        <taxon>Saprospiraceae</taxon>
        <taxon>Membranihabitans</taxon>
    </lineage>
</organism>
<feature type="signal peptide" evidence="4">
    <location>
        <begin position="1"/>
        <end position="20"/>
    </location>
</feature>
<protein>
    <recommendedName>
        <fullName evidence="5">Solute-binding protein family 5 domain-containing protein</fullName>
    </recommendedName>
</protein>
<name>A0A953HP92_9BACT</name>
<keyword evidence="3 4" id="KW-0732">Signal</keyword>
<proteinExistence type="inferred from homology"/>
<dbReference type="GO" id="GO:0043190">
    <property type="term" value="C:ATP-binding cassette (ABC) transporter complex"/>
    <property type="evidence" value="ECO:0007669"/>
    <property type="project" value="InterPro"/>
</dbReference>
<dbReference type="EMBL" id="JAHVHU010000008">
    <property type="protein sequence ID" value="MBY5958283.1"/>
    <property type="molecule type" value="Genomic_DNA"/>
</dbReference>
<dbReference type="Gene3D" id="3.10.105.10">
    <property type="entry name" value="Dipeptide-binding Protein, Domain 3"/>
    <property type="match status" value="1"/>
</dbReference>
<evidence type="ECO:0000259" key="5">
    <source>
        <dbReference type="Pfam" id="PF00496"/>
    </source>
</evidence>
<feature type="chain" id="PRO_5037923962" description="Solute-binding protein family 5 domain-containing protein" evidence="4">
    <location>
        <begin position="21"/>
        <end position="567"/>
    </location>
</feature>
<feature type="domain" description="Solute-binding protein family 5" evidence="5">
    <location>
        <begin position="91"/>
        <end position="483"/>
    </location>
</feature>
<gene>
    <name evidence="6" type="ORF">KUV50_09085</name>
</gene>
<dbReference type="InterPro" id="IPR039424">
    <property type="entry name" value="SBP_5"/>
</dbReference>
<dbReference type="InterPro" id="IPR030678">
    <property type="entry name" value="Peptide/Ni-bd"/>
</dbReference>
<dbReference type="Proteomes" id="UP000753961">
    <property type="component" value="Unassembled WGS sequence"/>
</dbReference>
<dbReference type="AlphaFoldDB" id="A0A953HP92"/>
<keyword evidence="7" id="KW-1185">Reference proteome</keyword>
<dbReference type="RefSeq" id="WP_222579821.1">
    <property type="nucleotide sequence ID" value="NZ_JAHVHU010000008.1"/>
</dbReference>
<evidence type="ECO:0000256" key="2">
    <source>
        <dbReference type="ARBA" id="ARBA00022448"/>
    </source>
</evidence>
<dbReference type="GO" id="GO:0015833">
    <property type="term" value="P:peptide transport"/>
    <property type="evidence" value="ECO:0007669"/>
    <property type="project" value="TreeGrafter"/>
</dbReference>
<dbReference type="PANTHER" id="PTHR30290">
    <property type="entry name" value="PERIPLASMIC BINDING COMPONENT OF ABC TRANSPORTER"/>
    <property type="match status" value="1"/>
</dbReference>
<dbReference type="GO" id="GO:1904680">
    <property type="term" value="F:peptide transmembrane transporter activity"/>
    <property type="evidence" value="ECO:0007669"/>
    <property type="project" value="TreeGrafter"/>
</dbReference>
<evidence type="ECO:0000256" key="1">
    <source>
        <dbReference type="ARBA" id="ARBA00005695"/>
    </source>
</evidence>
<comment type="caution">
    <text evidence="6">The sequence shown here is derived from an EMBL/GenBank/DDBJ whole genome shotgun (WGS) entry which is preliminary data.</text>
</comment>
<dbReference type="GO" id="GO:0030288">
    <property type="term" value="C:outer membrane-bounded periplasmic space"/>
    <property type="evidence" value="ECO:0007669"/>
    <property type="project" value="UniProtKB-ARBA"/>
</dbReference>
<evidence type="ECO:0000313" key="6">
    <source>
        <dbReference type="EMBL" id="MBY5958283.1"/>
    </source>
</evidence>
<dbReference type="PROSITE" id="PS51257">
    <property type="entry name" value="PROKAR_LIPOPROTEIN"/>
    <property type="match status" value="1"/>
</dbReference>
<sequence length="567" mass="64579">MKLCKFNFGSIFIVCLVAFYACQHHPPSQSTNILRVQVKHAPDIINAALSRLSVSSFIENTMSLPLAVWNEESMSWLPVLIDDYEPRKTKGGIDFMLHLRPEAQWSDGVSISTQDLMYTLKMGLNPFINQQSWAAYLELITAIQQRNDSLLVTMETPYILADEFIAGLKPYPAHVLDPNHDLKKIPFERFLEGRFSVDEEKILQALASNFNSYGTPENWPSPVSGLFRMEAWAPDQSITLVRTKNRWIDRVDDLRQFFKTNIDTLQYVIIADPQNALHAFTSGGVDVLNTIDQKDSAILSSFWGRVHNVPTLQQFYIAVNHKNPLLGQINIRRALNMAIHRKDLITRLFHGYGQPAYGPIHPDKGYFSARSVDYSPDQARDLLKEAGCVDENNDGILECESRDGVRPLSFHIWTTRSELSRNVATLIKGYWKTIGVDLEIQSSDFRSFLPELQNKTYDFATLALRQNNLLDDPYPLWHSSQSSATGKNYQALANSALDHTLEQLRGAVVPAEQIKYYQEFQQTFDTLTPVFFLVAPDDAVGFRNDINLHWTPQRPGYDLLRSTIDSE</sequence>
<reference evidence="6" key="1">
    <citation type="submission" date="2021-06" db="EMBL/GenBank/DDBJ databases">
        <title>44 bacteria genomes isolated from Dapeng, Shenzhen.</title>
        <authorList>
            <person name="Zheng W."/>
            <person name="Yu S."/>
            <person name="Huang Y."/>
        </authorList>
    </citation>
    <scope>NUCLEOTIDE SEQUENCE</scope>
    <source>
        <strain evidence="6">DP5N28-2</strain>
    </source>
</reference>
<dbReference type="Gene3D" id="3.90.76.10">
    <property type="entry name" value="Dipeptide-binding Protein, Domain 1"/>
    <property type="match status" value="1"/>
</dbReference>
<dbReference type="SUPFAM" id="SSF53850">
    <property type="entry name" value="Periplasmic binding protein-like II"/>
    <property type="match status" value="1"/>
</dbReference>
<evidence type="ECO:0000256" key="4">
    <source>
        <dbReference type="SAM" id="SignalP"/>
    </source>
</evidence>